<accession>A0ABP5V167</accession>
<protein>
    <recommendedName>
        <fullName evidence="5">Integral membrane protein</fullName>
    </recommendedName>
</protein>
<keyword evidence="4" id="KW-1185">Reference proteome</keyword>
<feature type="transmembrane region" description="Helical" evidence="2">
    <location>
        <begin position="60"/>
        <end position="81"/>
    </location>
</feature>
<feature type="transmembrane region" description="Helical" evidence="2">
    <location>
        <begin position="29"/>
        <end position="48"/>
    </location>
</feature>
<comment type="caution">
    <text evidence="3">The sequence shown here is derived from an EMBL/GenBank/DDBJ whole genome shotgun (WGS) entry which is preliminary data.</text>
</comment>
<organism evidence="3 4">
    <name type="scientific">Streptomyces glaucosporus</name>
    <dbReference type="NCBI Taxonomy" id="284044"/>
    <lineage>
        <taxon>Bacteria</taxon>
        <taxon>Bacillati</taxon>
        <taxon>Actinomycetota</taxon>
        <taxon>Actinomycetes</taxon>
        <taxon>Kitasatosporales</taxon>
        <taxon>Streptomycetaceae</taxon>
        <taxon>Streptomyces</taxon>
    </lineage>
</organism>
<feature type="compositionally biased region" description="Polar residues" evidence="1">
    <location>
        <begin position="1"/>
        <end position="10"/>
    </location>
</feature>
<dbReference type="EMBL" id="BAAATJ010000003">
    <property type="protein sequence ID" value="GAA2389746.1"/>
    <property type="molecule type" value="Genomic_DNA"/>
</dbReference>
<feature type="region of interest" description="Disordered" evidence="1">
    <location>
        <begin position="1"/>
        <end position="21"/>
    </location>
</feature>
<feature type="transmembrane region" description="Helical" evidence="2">
    <location>
        <begin position="93"/>
        <end position="113"/>
    </location>
</feature>
<keyword evidence="2" id="KW-1133">Transmembrane helix</keyword>
<reference evidence="4" key="1">
    <citation type="journal article" date="2019" name="Int. J. Syst. Evol. Microbiol.">
        <title>The Global Catalogue of Microorganisms (GCM) 10K type strain sequencing project: providing services to taxonomists for standard genome sequencing and annotation.</title>
        <authorList>
            <consortium name="The Broad Institute Genomics Platform"/>
            <consortium name="The Broad Institute Genome Sequencing Center for Infectious Disease"/>
            <person name="Wu L."/>
            <person name="Ma J."/>
        </authorList>
    </citation>
    <scope>NUCLEOTIDE SEQUENCE [LARGE SCALE GENOMIC DNA]</scope>
    <source>
        <strain evidence="4">JCM 6921</strain>
    </source>
</reference>
<keyword evidence="2" id="KW-0812">Transmembrane</keyword>
<evidence type="ECO:0008006" key="5">
    <source>
        <dbReference type="Google" id="ProtNLM"/>
    </source>
</evidence>
<evidence type="ECO:0000313" key="4">
    <source>
        <dbReference type="Proteomes" id="UP001500058"/>
    </source>
</evidence>
<keyword evidence="2" id="KW-0472">Membrane</keyword>
<sequence>MSGTHPSPTRTQDERSPGLPGRVATAARAALLALVHTASGYFLSVAYMSGVADPWERDAAIHSGIASSLALIVSAVAALLTRMFIRAGRLRRWWYVLPALTAAAALLRLTVLAP</sequence>
<evidence type="ECO:0000256" key="1">
    <source>
        <dbReference type="SAM" id="MobiDB-lite"/>
    </source>
</evidence>
<evidence type="ECO:0000256" key="2">
    <source>
        <dbReference type="SAM" id="Phobius"/>
    </source>
</evidence>
<name>A0ABP5V167_9ACTN</name>
<gene>
    <name evidence="3" type="ORF">GCM10010420_11860</name>
</gene>
<proteinExistence type="predicted"/>
<evidence type="ECO:0000313" key="3">
    <source>
        <dbReference type="EMBL" id="GAA2389746.1"/>
    </source>
</evidence>
<dbReference type="Proteomes" id="UP001500058">
    <property type="component" value="Unassembled WGS sequence"/>
</dbReference>